<evidence type="ECO:0000313" key="1">
    <source>
        <dbReference type="EMBL" id="EEG48972.1"/>
    </source>
</evidence>
<evidence type="ECO:0000313" key="2">
    <source>
        <dbReference type="Proteomes" id="UP000003100"/>
    </source>
</evidence>
<reference evidence="1 2" key="2">
    <citation type="submission" date="2009-02" db="EMBL/GenBank/DDBJ databases">
        <title>Draft genome sequence of Blautia hydrogenotrophica DSM 10507 (Ruminococcus hydrogenotrophicus DSM 10507).</title>
        <authorList>
            <person name="Sudarsanam P."/>
            <person name="Ley R."/>
            <person name="Guruge J."/>
            <person name="Turnbaugh P.J."/>
            <person name="Mahowald M."/>
            <person name="Liep D."/>
            <person name="Gordon J."/>
        </authorList>
    </citation>
    <scope>NUCLEOTIDE SEQUENCE [LARGE SCALE GENOMIC DNA]</scope>
    <source>
        <strain evidence="2">DSM 10507 / JCM 14656 / S5a33</strain>
    </source>
</reference>
<dbReference type="Proteomes" id="UP000003100">
    <property type="component" value="Unassembled WGS sequence"/>
</dbReference>
<proteinExistence type="predicted"/>
<organism evidence="1 2">
    <name type="scientific">Blautia hydrogenotrophica (strain DSM 10507 / JCM 14656 / S5a33)</name>
    <name type="common">Ruminococcus hydrogenotrophicus</name>
    <dbReference type="NCBI Taxonomy" id="476272"/>
    <lineage>
        <taxon>Bacteria</taxon>
        <taxon>Bacillati</taxon>
        <taxon>Bacillota</taxon>
        <taxon>Clostridia</taxon>
        <taxon>Lachnospirales</taxon>
        <taxon>Lachnospiraceae</taxon>
        <taxon>Blautia</taxon>
    </lineage>
</organism>
<dbReference type="HOGENOM" id="CLU_3266464_0_0_9"/>
<keyword evidence="2" id="KW-1185">Reference proteome</keyword>
<protein>
    <submittedName>
        <fullName evidence="1">Uncharacterized protein</fullName>
    </submittedName>
</protein>
<gene>
    <name evidence="1" type="ORF">RUMHYD_02092</name>
</gene>
<dbReference type="AlphaFoldDB" id="C0CMK7"/>
<dbReference type="PATRIC" id="fig|476272.21.peg.1522"/>
<reference evidence="1 2" key="1">
    <citation type="submission" date="2009-01" db="EMBL/GenBank/DDBJ databases">
        <authorList>
            <person name="Fulton L."/>
            <person name="Clifton S."/>
            <person name="Fulton B."/>
            <person name="Xu J."/>
            <person name="Minx P."/>
            <person name="Pepin K.H."/>
            <person name="Johnson M."/>
            <person name="Bhonagiri V."/>
            <person name="Nash W.E."/>
            <person name="Mardis E.R."/>
            <person name="Wilson R.K."/>
        </authorList>
    </citation>
    <scope>NUCLEOTIDE SEQUENCE [LARGE SCALE GENOMIC DNA]</scope>
    <source>
        <strain evidence="2">DSM 10507 / JCM 14656 / S5a33</strain>
    </source>
</reference>
<dbReference type="EMBL" id="ACBZ01000111">
    <property type="protein sequence ID" value="EEG48972.1"/>
    <property type="molecule type" value="Genomic_DNA"/>
</dbReference>
<comment type="caution">
    <text evidence="1">The sequence shown here is derived from an EMBL/GenBank/DDBJ whole genome shotgun (WGS) entry which is preliminary data.</text>
</comment>
<accession>C0CMK7</accession>
<name>C0CMK7_BLAHS</name>
<sequence length="41" mass="4863">MVSETEVFFIHIGRNEHTEYRLTSALCEIIIAYLFVEFNIL</sequence>